<dbReference type="Pfam" id="PF05724">
    <property type="entry name" value="TPMT"/>
    <property type="match status" value="1"/>
</dbReference>
<sequence>MTQYWLDRWQHNEINFHMQRPHPLLQKFIAQFTGSLAIKAKVFVPLCGKALDMIFLTEQGYHVVGVELSALAAESFFQENNLKFWVSEQADFKIYQSDNITIYCGDFFKLSSEQVGDCEFIYDRASIIALTSEVRAQYARHLRVILGSARMMLISVDYNQQQLAGPPYSVNSQEISQLFDFAQIEKVYTKDIIKAEPRFAKKGLTFFNECVYLIQW</sequence>
<dbReference type="SUPFAM" id="SSF53335">
    <property type="entry name" value="S-adenosyl-L-methionine-dependent methyltransferases"/>
    <property type="match status" value="1"/>
</dbReference>
<dbReference type="GO" id="GO:0008119">
    <property type="term" value="F:thiopurine S-methyltransferase activity"/>
    <property type="evidence" value="ECO:0007669"/>
    <property type="project" value="UniProtKB-EC"/>
</dbReference>
<dbReference type="PANTHER" id="PTHR10259:SF11">
    <property type="entry name" value="THIOPURINE S-METHYLTRANSFERASE"/>
    <property type="match status" value="1"/>
</dbReference>
<organism evidence="1 2">
    <name type="scientific">Aliikangiella maris</name>
    <dbReference type="NCBI Taxonomy" id="3162458"/>
    <lineage>
        <taxon>Bacteria</taxon>
        <taxon>Pseudomonadati</taxon>
        <taxon>Pseudomonadota</taxon>
        <taxon>Gammaproteobacteria</taxon>
        <taxon>Oceanospirillales</taxon>
        <taxon>Pleioneaceae</taxon>
        <taxon>Aliikangiella</taxon>
    </lineage>
</organism>
<dbReference type="InterPro" id="IPR029063">
    <property type="entry name" value="SAM-dependent_MTases_sf"/>
</dbReference>
<keyword evidence="1" id="KW-0489">Methyltransferase</keyword>
<evidence type="ECO:0000313" key="2">
    <source>
        <dbReference type="Proteomes" id="UP001548189"/>
    </source>
</evidence>
<dbReference type="NCBIfam" id="TIGR03840">
    <property type="entry name" value="TMPT_Se_Te"/>
    <property type="match status" value="1"/>
</dbReference>
<accession>A0ABV2BVJ5</accession>
<comment type="caution">
    <text evidence="1">The sequence shown here is derived from an EMBL/GenBank/DDBJ whole genome shotgun (WGS) entry which is preliminary data.</text>
</comment>
<keyword evidence="2" id="KW-1185">Reference proteome</keyword>
<reference evidence="1 2" key="1">
    <citation type="submission" date="2024-06" db="EMBL/GenBank/DDBJ databases">
        <authorList>
            <person name="Li F."/>
        </authorList>
    </citation>
    <scope>NUCLEOTIDE SEQUENCE [LARGE SCALE GENOMIC DNA]</scope>
    <source>
        <strain evidence="1 2">GXAS 311</strain>
    </source>
</reference>
<dbReference type="PIRSF" id="PIRSF023956">
    <property type="entry name" value="Thiopurine_S-methyltransferase"/>
    <property type="match status" value="1"/>
</dbReference>
<dbReference type="Proteomes" id="UP001548189">
    <property type="component" value="Unassembled WGS sequence"/>
</dbReference>
<dbReference type="EMBL" id="JBEVCJ010000015">
    <property type="protein sequence ID" value="MET1255948.1"/>
    <property type="molecule type" value="Genomic_DNA"/>
</dbReference>
<dbReference type="Gene3D" id="3.40.50.150">
    <property type="entry name" value="Vaccinia Virus protein VP39"/>
    <property type="match status" value="1"/>
</dbReference>
<dbReference type="PANTHER" id="PTHR10259">
    <property type="entry name" value="THIOPURINE S-METHYLTRANSFERASE"/>
    <property type="match status" value="1"/>
</dbReference>
<dbReference type="PROSITE" id="PS51585">
    <property type="entry name" value="SAM_MT_TPMT"/>
    <property type="match status" value="1"/>
</dbReference>
<gene>
    <name evidence="1" type="primary">tmpT</name>
    <name evidence="1" type="ORF">ABVT43_12480</name>
</gene>
<keyword evidence="1" id="KW-0808">Transferase</keyword>
<name>A0ABV2BVJ5_9GAMM</name>
<evidence type="ECO:0000313" key="1">
    <source>
        <dbReference type="EMBL" id="MET1255948.1"/>
    </source>
</evidence>
<dbReference type="NCBIfam" id="NF009732">
    <property type="entry name" value="PRK13255.1"/>
    <property type="match status" value="1"/>
</dbReference>
<dbReference type="InterPro" id="IPR008854">
    <property type="entry name" value="TPMT"/>
</dbReference>
<protein>
    <submittedName>
        <fullName evidence="1">Thiopurine S-methyltransferase</fullName>
        <ecNumber evidence="1">2.1.1.67</ecNumber>
    </submittedName>
</protein>
<dbReference type="InterPro" id="IPR025835">
    <property type="entry name" value="Thiopurine_S-MeTrfase"/>
</dbReference>
<dbReference type="InterPro" id="IPR022474">
    <property type="entry name" value="Thiopur_S-MeTfrase_Se/Te_detox"/>
</dbReference>
<dbReference type="EC" id="2.1.1.67" evidence="1"/>
<dbReference type="HAMAP" id="MF_00812">
    <property type="entry name" value="Thiopur_methtran"/>
    <property type="match status" value="1"/>
</dbReference>
<proteinExistence type="inferred from homology"/>
<dbReference type="GO" id="GO:0032259">
    <property type="term" value="P:methylation"/>
    <property type="evidence" value="ECO:0007669"/>
    <property type="project" value="UniProtKB-KW"/>
</dbReference>